<dbReference type="Pfam" id="PF05013">
    <property type="entry name" value="FGase"/>
    <property type="match status" value="1"/>
</dbReference>
<organism evidence="1 2">
    <name type="scientific">Kordiimonas pumila</name>
    <dbReference type="NCBI Taxonomy" id="2161677"/>
    <lineage>
        <taxon>Bacteria</taxon>
        <taxon>Pseudomonadati</taxon>
        <taxon>Pseudomonadota</taxon>
        <taxon>Alphaproteobacteria</taxon>
        <taxon>Kordiimonadales</taxon>
        <taxon>Kordiimonadaceae</taxon>
        <taxon>Kordiimonas</taxon>
    </lineage>
</organism>
<sequence>METTEAPPPFVHRAPRGPETPFLFSVPHSGRFYPPDFMKRSRLSKTDLRLAEDAFVDTLMADMPAHGVTMLVATHARSYLDLNRAAYELDTEMFTPPLASQNHDTSYRVQAGLGVIPRLIAEGMPIYAAPLPAREAEKRITTVHAAYHQKLAQLLAAKRAQFPNVFLVDCHSMPSGSHLKSKRAEPDIILGDCWGKSCMRDFTSLAEQLFSETGLKVRRNVPYSGGYTTENYGKPETGVHALQIEINRALYMDEETYSPLPAFDAVKTALGKICAKLVIETLRNPITMANMQQAKAAE</sequence>
<gene>
    <name evidence="1" type="ORF">ACFOKA_11610</name>
</gene>
<dbReference type="InterPro" id="IPR007709">
    <property type="entry name" value="N-FG_amidohydro"/>
</dbReference>
<evidence type="ECO:0000313" key="2">
    <source>
        <dbReference type="Proteomes" id="UP001595444"/>
    </source>
</evidence>
<comment type="caution">
    <text evidence="1">The sequence shown here is derived from an EMBL/GenBank/DDBJ whole genome shotgun (WGS) entry which is preliminary data.</text>
</comment>
<reference evidence="2" key="1">
    <citation type="journal article" date="2019" name="Int. J. Syst. Evol. Microbiol.">
        <title>The Global Catalogue of Microorganisms (GCM) 10K type strain sequencing project: providing services to taxonomists for standard genome sequencing and annotation.</title>
        <authorList>
            <consortium name="The Broad Institute Genomics Platform"/>
            <consortium name="The Broad Institute Genome Sequencing Center for Infectious Disease"/>
            <person name="Wu L."/>
            <person name="Ma J."/>
        </authorList>
    </citation>
    <scope>NUCLEOTIDE SEQUENCE [LARGE SCALE GENOMIC DNA]</scope>
    <source>
        <strain evidence="2">KCTC 62164</strain>
    </source>
</reference>
<keyword evidence="2" id="KW-1185">Reference proteome</keyword>
<dbReference type="EMBL" id="JBHRSL010000010">
    <property type="protein sequence ID" value="MFC3052550.1"/>
    <property type="molecule type" value="Genomic_DNA"/>
</dbReference>
<dbReference type="Gene3D" id="3.40.630.40">
    <property type="entry name" value="Zn-dependent exopeptidases"/>
    <property type="match status" value="1"/>
</dbReference>
<proteinExistence type="predicted"/>
<evidence type="ECO:0000313" key="1">
    <source>
        <dbReference type="EMBL" id="MFC3052550.1"/>
    </source>
</evidence>
<dbReference type="Proteomes" id="UP001595444">
    <property type="component" value="Unassembled WGS sequence"/>
</dbReference>
<dbReference type="SUPFAM" id="SSF53187">
    <property type="entry name" value="Zn-dependent exopeptidases"/>
    <property type="match status" value="1"/>
</dbReference>
<protein>
    <submittedName>
        <fullName evidence="1">N-formylglutamate amidohydrolase</fullName>
    </submittedName>
</protein>
<dbReference type="RefSeq" id="WP_194213789.1">
    <property type="nucleotide sequence ID" value="NZ_CP061205.1"/>
</dbReference>
<accession>A0ABV7D6L5</accession>
<name>A0ABV7D6L5_9PROT</name>